<evidence type="ECO:0000256" key="1">
    <source>
        <dbReference type="SAM" id="Coils"/>
    </source>
</evidence>
<feature type="transmembrane region" description="Helical" evidence="2">
    <location>
        <begin position="6"/>
        <end position="27"/>
    </location>
</feature>
<evidence type="ECO:0000313" key="3">
    <source>
        <dbReference type="EMBL" id="GGW73278.1"/>
    </source>
</evidence>
<protein>
    <recommendedName>
        <fullName evidence="5">Phage shock protein B</fullName>
    </recommendedName>
</protein>
<gene>
    <name evidence="3" type="ORF">GCM10007391_01080</name>
</gene>
<keyword evidence="4" id="KW-1185">Reference proteome</keyword>
<reference evidence="3" key="2">
    <citation type="submission" date="2020-09" db="EMBL/GenBank/DDBJ databases">
        <authorList>
            <person name="Sun Q."/>
            <person name="Kim S."/>
        </authorList>
    </citation>
    <scope>NUCLEOTIDE SEQUENCE</scope>
    <source>
        <strain evidence="3">KCTC 22164</strain>
    </source>
</reference>
<accession>A0A918JBR4</accession>
<proteinExistence type="predicted"/>
<keyword evidence="2" id="KW-0812">Transmembrane</keyword>
<evidence type="ECO:0000313" key="4">
    <source>
        <dbReference type="Proteomes" id="UP000631300"/>
    </source>
</evidence>
<keyword evidence="2" id="KW-1133">Transmembrane helix</keyword>
<sequence>MLTEGIIVNMTAIAIVAIIGWVIVTIVESRKDKNKGMAKKDRAALEAEIATLKDRVATLEKIVTDDGYDLKKQFADLEKDKVA</sequence>
<feature type="coiled-coil region" evidence="1">
    <location>
        <begin position="35"/>
        <end position="62"/>
    </location>
</feature>
<evidence type="ECO:0000256" key="2">
    <source>
        <dbReference type="SAM" id="Phobius"/>
    </source>
</evidence>
<name>A0A918JBR4_9ALTE</name>
<comment type="caution">
    <text evidence="3">The sequence shown here is derived from an EMBL/GenBank/DDBJ whole genome shotgun (WGS) entry which is preliminary data.</text>
</comment>
<organism evidence="3 4">
    <name type="scientific">Alteromonas halophila</name>
    <dbReference type="NCBI Taxonomy" id="516698"/>
    <lineage>
        <taxon>Bacteria</taxon>
        <taxon>Pseudomonadati</taxon>
        <taxon>Pseudomonadota</taxon>
        <taxon>Gammaproteobacteria</taxon>
        <taxon>Alteromonadales</taxon>
        <taxon>Alteromonadaceae</taxon>
        <taxon>Alteromonas/Salinimonas group</taxon>
        <taxon>Alteromonas</taxon>
    </lineage>
</organism>
<dbReference type="EMBL" id="BMXP01000001">
    <property type="protein sequence ID" value="GGW73278.1"/>
    <property type="molecule type" value="Genomic_DNA"/>
</dbReference>
<reference evidence="3" key="1">
    <citation type="journal article" date="2014" name="Int. J. Syst. Evol. Microbiol.">
        <title>Complete genome sequence of Corynebacterium casei LMG S-19264T (=DSM 44701T), isolated from a smear-ripened cheese.</title>
        <authorList>
            <consortium name="US DOE Joint Genome Institute (JGI-PGF)"/>
            <person name="Walter F."/>
            <person name="Albersmeier A."/>
            <person name="Kalinowski J."/>
            <person name="Ruckert C."/>
        </authorList>
    </citation>
    <scope>NUCLEOTIDE SEQUENCE</scope>
    <source>
        <strain evidence="3">KCTC 22164</strain>
    </source>
</reference>
<keyword evidence="1" id="KW-0175">Coiled coil</keyword>
<dbReference type="Proteomes" id="UP000631300">
    <property type="component" value="Unassembled WGS sequence"/>
</dbReference>
<dbReference type="AlphaFoldDB" id="A0A918JBR4"/>
<keyword evidence="2" id="KW-0472">Membrane</keyword>
<evidence type="ECO:0008006" key="5">
    <source>
        <dbReference type="Google" id="ProtNLM"/>
    </source>
</evidence>